<sequence length="99" mass="10693">MDRSKMLKPTILSLSLLTIVSTGAVAPALGEIGKFFASSDHMLVQLVAVMHAVALVPSLLLAGRAAERFSAKRLFWTGWRFFLSAASRTISGFCYSPGF</sequence>
<feature type="transmembrane region" description="Helical" evidence="1">
    <location>
        <begin position="46"/>
        <end position="66"/>
    </location>
</feature>
<keyword evidence="1" id="KW-1133">Transmembrane helix</keyword>
<dbReference type="AlphaFoldDB" id="A0A0T5XAJ2"/>
<keyword evidence="1" id="KW-0812">Transmembrane</keyword>
<dbReference type="SUPFAM" id="SSF103473">
    <property type="entry name" value="MFS general substrate transporter"/>
    <property type="match status" value="1"/>
</dbReference>
<accession>A0A0T5XAJ2</accession>
<organism evidence="2 3">
    <name type="scientific">Acetomicrobium hydrogeniformans ATCC BAA-1850</name>
    <dbReference type="NCBI Taxonomy" id="592015"/>
    <lineage>
        <taxon>Bacteria</taxon>
        <taxon>Thermotogati</taxon>
        <taxon>Synergistota</taxon>
        <taxon>Synergistia</taxon>
        <taxon>Synergistales</taxon>
        <taxon>Acetomicrobiaceae</taxon>
        <taxon>Acetomicrobium</taxon>
    </lineage>
</organism>
<protein>
    <submittedName>
        <fullName evidence="2">Uncharacterized protein</fullName>
    </submittedName>
</protein>
<dbReference type="InterPro" id="IPR036259">
    <property type="entry name" value="MFS_trans_sf"/>
</dbReference>
<proteinExistence type="predicted"/>
<dbReference type="eggNOG" id="COG2814">
    <property type="taxonomic scope" value="Bacteria"/>
</dbReference>
<reference evidence="3" key="1">
    <citation type="submission" date="2012-09" db="EMBL/GenBank/DDBJ databases">
        <authorList>
            <person name="Weinstock G."/>
            <person name="Sodergren E."/>
            <person name="Clifton S."/>
            <person name="Fulton L."/>
            <person name="Fulton B."/>
            <person name="Courtney L."/>
            <person name="Fronick C."/>
            <person name="Harrison M."/>
            <person name="Strong C."/>
            <person name="Farmer C."/>
            <person name="Delehaunty K."/>
            <person name="Markovic C."/>
            <person name="Hall O."/>
            <person name="Minx P."/>
            <person name="Tomlinson C."/>
            <person name="Mitreva M."/>
            <person name="Nelson J."/>
            <person name="Hou S."/>
            <person name="Wollam A."/>
            <person name="Pepin K.H."/>
            <person name="Johnson M."/>
            <person name="Bhonagiri V."/>
            <person name="Nash W.E."/>
            <person name="Suruliraj S."/>
            <person name="Warren W."/>
            <person name="Chinwalla A."/>
            <person name="Mardis E.R."/>
            <person name="Wilson R.K."/>
        </authorList>
    </citation>
    <scope>NUCLEOTIDE SEQUENCE [LARGE SCALE GENOMIC DNA]</scope>
    <source>
        <strain evidence="3">OS1</strain>
    </source>
</reference>
<keyword evidence="1" id="KW-0472">Membrane</keyword>
<dbReference type="Proteomes" id="UP000005273">
    <property type="component" value="Unassembled WGS sequence"/>
</dbReference>
<keyword evidence="3" id="KW-1185">Reference proteome</keyword>
<comment type="caution">
    <text evidence="2">The sequence shown here is derived from an EMBL/GenBank/DDBJ whole genome shotgun (WGS) entry which is preliminary data.</text>
</comment>
<gene>
    <name evidence="2" type="ORF">HMPREF1705_04651</name>
</gene>
<name>A0A0T5XAJ2_9BACT</name>
<evidence type="ECO:0000313" key="3">
    <source>
        <dbReference type="Proteomes" id="UP000005273"/>
    </source>
</evidence>
<dbReference type="STRING" id="592015.HMPREF1705_04651"/>
<evidence type="ECO:0000256" key="1">
    <source>
        <dbReference type="SAM" id="Phobius"/>
    </source>
</evidence>
<evidence type="ECO:0000313" key="2">
    <source>
        <dbReference type="EMBL" id="KRT35375.1"/>
    </source>
</evidence>
<dbReference type="EMBL" id="ACJX03000001">
    <property type="protein sequence ID" value="KRT35375.1"/>
    <property type="molecule type" value="Genomic_DNA"/>
</dbReference>
<dbReference type="RefSeq" id="WP_009201990.1">
    <property type="nucleotide sequence ID" value="NZ_ACJX03000001.1"/>
</dbReference>